<dbReference type="SUPFAM" id="SSF54928">
    <property type="entry name" value="RNA-binding domain, RBD"/>
    <property type="match status" value="1"/>
</dbReference>
<keyword evidence="4" id="KW-1185">Reference proteome</keyword>
<feature type="compositionally biased region" description="Basic residues" evidence="2">
    <location>
        <begin position="374"/>
        <end position="383"/>
    </location>
</feature>
<dbReference type="Pfam" id="PF00076">
    <property type="entry name" value="RRM_1"/>
    <property type="match status" value="1"/>
</dbReference>
<gene>
    <name evidence="3" type="ORF">A4X13_0g266</name>
</gene>
<name>A0A177TIU6_9BASI</name>
<dbReference type="Gene3D" id="3.30.70.330">
    <property type="match status" value="1"/>
</dbReference>
<evidence type="ECO:0000256" key="2">
    <source>
        <dbReference type="SAM" id="MobiDB-lite"/>
    </source>
</evidence>
<sequence length="394" mass="39969">MASRMRSANSWQNDRYEEPSFPPPQFSIRGSSGPYWLLISNLMKGTSAEDIRMTFEPFGAILEVKLRPPPTTNHPSSSFEIAFESRLEAQRAREQFNGALADGRVLSVDFLPPANTPAGVAFGTGAVAAAPAPAAPQHTHNPTGTTQSSVPYAQFSRSVSQAAQDRKTGPHGEMVPGPAPLARETRPLPTGPAGHAAGGGGGGGGQGHGGQGGQGRRDLIPSGRAAPPPSGPRAVSGQKRKASGGGGPSNVAASAPTPAKERSLQSRLMGPADQRRVQKAQVAAKKAAPANTMGALGSAARRSGGAIPTGPKGGVLSAVMAPAAGSGKGAKGGSAPLSLKDRIGSLPLAQRLAVADSKANKGPKSAVTQATPSQKKRKPKKKAGANGDVSMDLN</sequence>
<dbReference type="Proteomes" id="UP000077521">
    <property type="component" value="Unassembled WGS sequence"/>
</dbReference>
<proteinExistence type="predicted"/>
<dbReference type="InterPro" id="IPR000504">
    <property type="entry name" value="RRM_dom"/>
</dbReference>
<dbReference type="PROSITE" id="PS50102">
    <property type="entry name" value="RRM"/>
    <property type="match status" value="1"/>
</dbReference>
<evidence type="ECO:0000313" key="4">
    <source>
        <dbReference type="Proteomes" id="UP000077521"/>
    </source>
</evidence>
<evidence type="ECO:0000313" key="3">
    <source>
        <dbReference type="EMBL" id="KAE8260543.1"/>
    </source>
</evidence>
<dbReference type="AlphaFoldDB" id="A0A177TIU6"/>
<feature type="compositionally biased region" description="Gly residues" evidence="2">
    <location>
        <begin position="196"/>
        <end position="214"/>
    </location>
</feature>
<feature type="region of interest" description="Disordered" evidence="2">
    <location>
        <begin position="157"/>
        <end position="308"/>
    </location>
</feature>
<reference evidence="3" key="1">
    <citation type="submission" date="2016-04" db="EMBL/GenBank/DDBJ databases">
        <authorList>
            <person name="Nguyen H.D."/>
            <person name="Samba Siva P."/>
            <person name="Cullis J."/>
            <person name="Levesque C.A."/>
            <person name="Hambleton S."/>
        </authorList>
    </citation>
    <scope>NUCLEOTIDE SEQUENCE</scope>
    <source>
        <strain evidence="3">DAOMC 236416</strain>
    </source>
</reference>
<dbReference type="PANTHER" id="PTHR19965:SF82">
    <property type="entry name" value="THO COMPLEX SUBUNIT 4"/>
    <property type="match status" value="1"/>
</dbReference>
<dbReference type="CDD" id="cd00590">
    <property type="entry name" value="RRM_SF"/>
    <property type="match status" value="1"/>
</dbReference>
<dbReference type="SMART" id="SM00360">
    <property type="entry name" value="RRM"/>
    <property type="match status" value="1"/>
</dbReference>
<comment type="caution">
    <text evidence="3">The sequence shown here is derived from an EMBL/GenBank/DDBJ whole genome shotgun (WGS) entry which is preliminary data.</text>
</comment>
<accession>A0A177TIU6</accession>
<dbReference type="InterPro" id="IPR051229">
    <property type="entry name" value="ALYREF_mRNA_export"/>
</dbReference>
<protein>
    <submittedName>
        <fullName evidence="3">Uncharacterized protein</fullName>
    </submittedName>
</protein>
<feature type="compositionally biased region" description="Polar residues" evidence="2">
    <location>
        <begin position="1"/>
        <end position="13"/>
    </location>
</feature>
<feature type="region of interest" description="Disordered" evidence="2">
    <location>
        <begin position="354"/>
        <end position="394"/>
    </location>
</feature>
<organism evidence="3 4">
    <name type="scientific">Tilletia indica</name>
    <dbReference type="NCBI Taxonomy" id="43049"/>
    <lineage>
        <taxon>Eukaryota</taxon>
        <taxon>Fungi</taxon>
        <taxon>Dikarya</taxon>
        <taxon>Basidiomycota</taxon>
        <taxon>Ustilaginomycotina</taxon>
        <taxon>Exobasidiomycetes</taxon>
        <taxon>Tilletiales</taxon>
        <taxon>Tilletiaceae</taxon>
        <taxon>Tilletia</taxon>
    </lineage>
</organism>
<feature type="compositionally biased region" description="Low complexity" evidence="2">
    <location>
        <begin position="279"/>
        <end position="306"/>
    </location>
</feature>
<dbReference type="GO" id="GO:0005634">
    <property type="term" value="C:nucleus"/>
    <property type="evidence" value="ECO:0007669"/>
    <property type="project" value="TreeGrafter"/>
</dbReference>
<keyword evidence="1" id="KW-0694">RNA-binding</keyword>
<dbReference type="InterPro" id="IPR035979">
    <property type="entry name" value="RBD_domain_sf"/>
</dbReference>
<dbReference type="GO" id="GO:0003729">
    <property type="term" value="F:mRNA binding"/>
    <property type="evidence" value="ECO:0007669"/>
    <property type="project" value="TreeGrafter"/>
</dbReference>
<feature type="region of interest" description="Disordered" evidence="2">
    <location>
        <begin position="1"/>
        <end position="27"/>
    </location>
</feature>
<reference evidence="3" key="2">
    <citation type="journal article" date="2019" name="IMA Fungus">
        <title>Genome sequencing and comparison of five Tilletia species to identify candidate genes for the detection of regulated species infecting wheat.</title>
        <authorList>
            <person name="Nguyen H.D.T."/>
            <person name="Sultana T."/>
            <person name="Kesanakurti P."/>
            <person name="Hambleton S."/>
        </authorList>
    </citation>
    <scope>NUCLEOTIDE SEQUENCE</scope>
    <source>
        <strain evidence="3">DAOMC 236416</strain>
    </source>
</reference>
<evidence type="ECO:0000256" key="1">
    <source>
        <dbReference type="ARBA" id="ARBA00022884"/>
    </source>
</evidence>
<dbReference type="PANTHER" id="PTHR19965">
    <property type="entry name" value="RNA AND EXPORT FACTOR BINDING PROTEIN"/>
    <property type="match status" value="1"/>
</dbReference>
<dbReference type="EMBL" id="LWDF02000008">
    <property type="protein sequence ID" value="KAE8260543.1"/>
    <property type="molecule type" value="Genomic_DNA"/>
</dbReference>
<dbReference type="InterPro" id="IPR012677">
    <property type="entry name" value="Nucleotide-bd_a/b_plait_sf"/>
</dbReference>